<name>A0A173GD84_9CAUD</name>
<organism evidence="1 2">
    <name type="scientific">Erwinia phage vB_EamM_Simmy50</name>
    <dbReference type="NCBI Taxonomy" id="1815988"/>
    <lineage>
        <taxon>Viruses</taxon>
        <taxon>Duplodnaviria</taxon>
        <taxon>Heunggongvirae</taxon>
        <taxon>Uroviricota</taxon>
        <taxon>Caudoviricetes</taxon>
        <taxon>Chimalliviridae</taxon>
        <taxon>Agricanvirus</taxon>
        <taxon>Agricanvirus simmy50</taxon>
    </lineage>
</organism>
<evidence type="ECO:0000313" key="1">
    <source>
        <dbReference type="EMBL" id="ANH51651.1"/>
    </source>
</evidence>
<protein>
    <submittedName>
        <fullName evidence="1">Uncharacterized protein</fullName>
    </submittedName>
</protein>
<dbReference type="EMBL" id="KU886223">
    <property type="protein sequence ID" value="ANH51651.1"/>
    <property type="molecule type" value="Genomic_DNA"/>
</dbReference>
<sequence length="321" mass="34840">MLITDSFIKLHLLRAGMEELQADVKMLEQYRHGFVNAGMESMDNPTGLLIQSGMAAKYPQAFQLGSGIEGIGSLIESLKKGIAGLKKLARGKAKPVIEKQTMAVINEVKKTYADPKWAEAQTGAKGSVSIAPIVKLIGGAKDYDEIVAKINDLVKFNKDAVNASAKETKDYWAKVKPFIAKAKSATEETASAVKADLVKALPERPGKSINRTLPTYKLEGDNDKIFALSKENLTKAGLLILDLFDHGNQMEEVAEDLRINCGLSDIGDYDGIASEDLSDALYDRTHWEMLTFPVSDIAEEAAKNLLSVAKALEAVILASIK</sequence>
<reference evidence="2" key="1">
    <citation type="submission" date="2016-03" db="EMBL/GenBank/DDBJ databases">
        <authorList>
            <person name="Sharma R."/>
            <person name="Simister A.R."/>
            <person name="Berg J.A."/>
            <person name="Jensen G.L."/>
            <person name="Keele B.R."/>
            <person name="Ward M.E.H."/>
            <person name="Breakwell D.P."/>
            <person name="Hope S."/>
            <person name="Grose J.H."/>
        </authorList>
    </citation>
    <scope>NUCLEOTIDE SEQUENCE [LARGE SCALE GENOMIC DNA]</scope>
</reference>
<accession>A0A173GD84</accession>
<keyword evidence="2" id="KW-1185">Reference proteome</keyword>
<proteinExistence type="predicted"/>
<evidence type="ECO:0000313" key="2">
    <source>
        <dbReference type="Proteomes" id="UP000222975"/>
    </source>
</evidence>
<dbReference type="Proteomes" id="UP000222975">
    <property type="component" value="Segment"/>
</dbReference>
<gene>
    <name evidence="1" type="ORF">SIMMY50_189</name>
</gene>